<dbReference type="PATRIC" id="fig|940295.4.peg.746"/>
<dbReference type="SUPFAM" id="SSF56281">
    <property type="entry name" value="Metallo-hydrolase/oxidoreductase"/>
    <property type="match status" value="1"/>
</dbReference>
<accession>A0A0U3FQ67</accession>
<dbReference type="Gene3D" id="3.60.15.10">
    <property type="entry name" value="Ribonuclease Z/Hydroxyacylglutathione hydrolase-like"/>
    <property type="match status" value="1"/>
</dbReference>
<sequence length="286" mass="33054">MVWEPLAAETLGVRSMSVRYDNVVIDPSASLAPRRFGLPPHPLEWEELVNAAKRIVRALDGSDVVIITHYHRDHYNPGWLYDNSILDGKILIIKDYKRFINVSQKIRAYKFLKQLQEKRVNVRIEIADNSLMEVSSHIFKFSPPLPHGDSERLGYVVAVEIDGEFAFSSDIQGGPLDVHDWLVKSEAKTVVIDGPPLYLSRIKVDDSHFKLINILGGRAIVDHHIARIKEWRKFLKFKVKAFNDVLAIPEKLLEAKRDELYENYPVEDSWFKLSFSEMRSLYFPVR</sequence>
<reference evidence="2 3" key="1">
    <citation type="submission" date="2013-11" db="EMBL/GenBank/DDBJ databases">
        <title>Comparative genomics of Ignicoccus.</title>
        <authorList>
            <person name="Podar M."/>
        </authorList>
    </citation>
    <scope>NUCLEOTIDE SEQUENCE [LARGE SCALE GENOMIC DNA]</scope>
    <source>
        <strain evidence="2 3">DSM 13165</strain>
    </source>
</reference>
<dbReference type="Proteomes" id="UP000060778">
    <property type="component" value="Chromosome"/>
</dbReference>
<evidence type="ECO:0000313" key="3">
    <source>
        <dbReference type="Proteomes" id="UP000060778"/>
    </source>
</evidence>
<proteinExistence type="inferred from homology"/>
<keyword evidence="3" id="KW-1185">Reference proteome</keyword>
<dbReference type="InterPro" id="IPR050114">
    <property type="entry name" value="UPF0173_UPF0282_UlaG_hydrolase"/>
</dbReference>
<evidence type="ECO:0000256" key="1">
    <source>
        <dbReference type="HAMAP-Rule" id="MF_01406"/>
    </source>
</evidence>
<gene>
    <name evidence="2" type="ORF">EYM_03865</name>
</gene>
<organism evidence="2 3">
    <name type="scientific">Ignicoccus islandicus DSM 13165</name>
    <dbReference type="NCBI Taxonomy" id="940295"/>
    <lineage>
        <taxon>Archaea</taxon>
        <taxon>Thermoproteota</taxon>
        <taxon>Thermoprotei</taxon>
        <taxon>Desulfurococcales</taxon>
        <taxon>Desulfurococcaceae</taxon>
        <taxon>Ignicoccus</taxon>
    </lineage>
</organism>
<dbReference type="InterPro" id="IPR036866">
    <property type="entry name" value="RibonucZ/Hydroxyglut_hydro"/>
</dbReference>
<dbReference type="AlphaFoldDB" id="A0A0U3FQ67"/>
<dbReference type="KEGG" id="iis:EYM_03865"/>
<dbReference type="EMBL" id="CP006867">
    <property type="protein sequence ID" value="ALU12447.1"/>
    <property type="molecule type" value="Genomic_DNA"/>
</dbReference>
<evidence type="ECO:0000313" key="2">
    <source>
        <dbReference type="EMBL" id="ALU12447.1"/>
    </source>
</evidence>
<dbReference type="PANTHER" id="PTHR43546">
    <property type="entry name" value="UPF0173 METAL-DEPENDENT HYDROLASE MJ1163-RELATED"/>
    <property type="match status" value="1"/>
</dbReference>
<dbReference type="PIRSF" id="PIRSF004944">
    <property type="entry name" value="UCP004944_hydrls"/>
    <property type="match status" value="1"/>
</dbReference>
<dbReference type="STRING" id="940295.EYM_03865"/>
<comment type="similarity">
    <text evidence="1">Belongs to the UPF0282 family.</text>
</comment>
<protein>
    <recommendedName>
        <fullName evidence="1">UPF0282 protein EYM_03865</fullName>
    </recommendedName>
</protein>
<dbReference type="HAMAP" id="MF_01406">
    <property type="entry name" value="UPF0282"/>
    <property type="match status" value="1"/>
</dbReference>
<dbReference type="InterPro" id="IPR014426">
    <property type="entry name" value="UPF0282_hydrls"/>
</dbReference>
<name>A0A0U3FQ67_9CREN</name>
<dbReference type="PANTHER" id="PTHR43546:SF4">
    <property type="entry name" value="UPF0282 PROTEIN MJ1629"/>
    <property type="match status" value="1"/>
</dbReference>